<reference evidence="7" key="2">
    <citation type="journal article" date="2023" name="IMA Fungus">
        <title>Comparative genomic study of the Penicillium genus elucidates a diverse pangenome and 15 lateral gene transfer events.</title>
        <authorList>
            <person name="Petersen C."/>
            <person name="Sorensen T."/>
            <person name="Nielsen M.R."/>
            <person name="Sondergaard T.E."/>
            <person name="Sorensen J.L."/>
            <person name="Fitzpatrick D.A."/>
            <person name="Frisvad J.C."/>
            <person name="Nielsen K.L."/>
        </authorList>
    </citation>
    <scope>NUCLEOTIDE SEQUENCE</scope>
    <source>
        <strain evidence="7">IBT 19713</strain>
    </source>
</reference>
<dbReference type="GeneID" id="83200285"/>
<keyword evidence="4 6" id="KW-0472">Membrane</keyword>
<gene>
    <name evidence="7" type="ORF">N7468_003685</name>
</gene>
<dbReference type="InterPro" id="IPR018499">
    <property type="entry name" value="Tetraspanin/Peripherin"/>
</dbReference>
<evidence type="ECO:0000256" key="4">
    <source>
        <dbReference type="ARBA" id="ARBA00023136"/>
    </source>
</evidence>
<accession>A0A9W9P7N2</accession>
<dbReference type="Proteomes" id="UP001150941">
    <property type="component" value="Unassembled WGS sequence"/>
</dbReference>
<keyword evidence="3 6" id="KW-1133">Transmembrane helix</keyword>
<organism evidence="7 8">
    <name type="scientific">Penicillium chermesinum</name>
    <dbReference type="NCBI Taxonomy" id="63820"/>
    <lineage>
        <taxon>Eukaryota</taxon>
        <taxon>Fungi</taxon>
        <taxon>Dikarya</taxon>
        <taxon>Ascomycota</taxon>
        <taxon>Pezizomycotina</taxon>
        <taxon>Eurotiomycetes</taxon>
        <taxon>Eurotiomycetidae</taxon>
        <taxon>Eurotiales</taxon>
        <taxon>Aspergillaceae</taxon>
        <taxon>Penicillium</taxon>
    </lineage>
</organism>
<evidence type="ECO:0000256" key="5">
    <source>
        <dbReference type="SAM" id="MobiDB-lite"/>
    </source>
</evidence>
<dbReference type="OrthoDB" id="71600at2759"/>
<comment type="subcellular location">
    <subcellularLocation>
        <location evidence="1">Membrane</location>
        <topology evidence="1">Multi-pass membrane protein</topology>
    </subcellularLocation>
</comment>
<feature type="region of interest" description="Disordered" evidence="5">
    <location>
        <begin position="203"/>
        <end position="241"/>
    </location>
</feature>
<evidence type="ECO:0000256" key="6">
    <source>
        <dbReference type="SAM" id="Phobius"/>
    </source>
</evidence>
<dbReference type="SUPFAM" id="SSF48652">
    <property type="entry name" value="Tetraspanin"/>
    <property type="match status" value="1"/>
</dbReference>
<dbReference type="EMBL" id="JAPQKS010000003">
    <property type="protein sequence ID" value="KAJ5239066.1"/>
    <property type="molecule type" value="Genomic_DNA"/>
</dbReference>
<evidence type="ECO:0000313" key="7">
    <source>
        <dbReference type="EMBL" id="KAJ5239066.1"/>
    </source>
</evidence>
<evidence type="ECO:0008006" key="9">
    <source>
        <dbReference type="Google" id="ProtNLM"/>
    </source>
</evidence>
<keyword evidence="2 6" id="KW-0812">Transmembrane</keyword>
<evidence type="ECO:0000256" key="2">
    <source>
        <dbReference type="ARBA" id="ARBA00022692"/>
    </source>
</evidence>
<proteinExistence type="predicted"/>
<sequence length="241" mass="26951">MGLVGISLGALAWSQTISLYLPVPAWISAAATLLTPVLGLALAVFSALALKTTSQRDRAWYSTRIQGAISLLNHLHTILSTVLATLALAYMFPESLLSCNIEQQWQQFFHVKNSEAVRTIQDSLQCCGLRSTRDRAWPFKDKNHGDEACEVQLGYSRSCIEPWMARQRKASWMTFAAVLLIVVLKVAAMSWNRRKPSWLSNDFSETGSGSRGYRRITNERDEAHSEDNLRSSETNNDLSRG</sequence>
<protein>
    <recommendedName>
        <fullName evidence="9">Tetraspanin Tsp3</fullName>
    </recommendedName>
</protein>
<name>A0A9W9P7N2_9EURO</name>
<keyword evidence="8" id="KW-1185">Reference proteome</keyword>
<reference evidence="7" key="1">
    <citation type="submission" date="2022-11" db="EMBL/GenBank/DDBJ databases">
        <authorList>
            <person name="Petersen C."/>
        </authorList>
    </citation>
    <scope>NUCLEOTIDE SEQUENCE</scope>
    <source>
        <strain evidence="7">IBT 19713</strain>
    </source>
</reference>
<dbReference type="InterPro" id="IPR008952">
    <property type="entry name" value="Tetraspanin_EC2_sf"/>
</dbReference>
<feature type="transmembrane region" description="Helical" evidence="6">
    <location>
        <begin position="71"/>
        <end position="92"/>
    </location>
</feature>
<feature type="transmembrane region" description="Helical" evidence="6">
    <location>
        <begin position="24"/>
        <end position="50"/>
    </location>
</feature>
<feature type="compositionally biased region" description="Polar residues" evidence="5">
    <location>
        <begin position="231"/>
        <end position="241"/>
    </location>
</feature>
<comment type="caution">
    <text evidence="7">The sequence shown here is derived from an EMBL/GenBank/DDBJ whole genome shotgun (WGS) entry which is preliminary data.</text>
</comment>
<feature type="compositionally biased region" description="Basic and acidic residues" evidence="5">
    <location>
        <begin position="216"/>
        <end position="230"/>
    </location>
</feature>
<dbReference type="GO" id="GO:0016020">
    <property type="term" value="C:membrane"/>
    <property type="evidence" value="ECO:0007669"/>
    <property type="project" value="UniProtKB-SubCell"/>
</dbReference>
<evidence type="ECO:0000256" key="1">
    <source>
        <dbReference type="ARBA" id="ARBA00004141"/>
    </source>
</evidence>
<dbReference type="AlphaFoldDB" id="A0A9W9P7N2"/>
<dbReference type="RefSeq" id="XP_058331985.1">
    <property type="nucleotide sequence ID" value="XM_058472982.1"/>
</dbReference>
<feature type="transmembrane region" description="Helical" evidence="6">
    <location>
        <begin position="170"/>
        <end position="188"/>
    </location>
</feature>
<evidence type="ECO:0000256" key="3">
    <source>
        <dbReference type="ARBA" id="ARBA00022989"/>
    </source>
</evidence>
<dbReference type="Pfam" id="PF00335">
    <property type="entry name" value="Tetraspanin"/>
    <property type="match status" value="1"/>
</dbReference>
<evidence type="ECO:0000313" key="8">
    <source>
        <dbReference type="Proteomes" id="UP001150941"/>
    </source>
</evidence>